<evidence type="ECO:0000256" key="1">
    <source>
        <dbReference type="SAM" id="Phobius"/>
    </source>
</evidence>
<feature type="transmembrane region" description="Helical" evidence="1">
    <location>
        <begin position="7"/>
        <end position="26"/>
    </location>
</feature>
<protein>
    <submittedName>
        <fullName evidence="2">Uncharacterized protein</fullName>
    </submittedName>
</protein>
<dbReference type="EMBL" id="LWSA01000333">
    <property type="protein sequence ID" value="OCX67830.1"/>
    <property type="molecule type" value="Genomic_DNA"/>
</dbReference>
<accession>A0A1C2HVV8</accession>
<evidence type="ECO:0000313" key="2">
    <source>
        <dbReference type="EMBL" id="OCX67830.1"/>
    </source>
</evidence>
<keyword evidence="1" id="KW-1133">Transmembrane helix</keyword>
<keyword evidence="1" id="KW-0472">Membrane</keyword>
<sequence length="64" mass="6723">MKIPSFMFVTVIPMVAGATTAVMYYGSGALLLGSMGGLLVGQFLAMCVPFVHAGYLLLRGPVKK</sequence>
<keyword evidence="1" id="KW-0812">Transmembrane</keyword>
<name>A0A1C2HVV8_ACITH</name>
<comment type="caution">
    <text evidence="2">The sequence shown here is derived from an EMBL/GenBank/DDBJ whole genome shotgun (WGS) entry which is preliminary data.</text>
</comment>
<reference evidence="2 3" key="1">
    <citation type="journal article" date="2016" name="Int. J. Mol. Sci.">
        <title>Comparative genomics of the extreme acidophile Acidithiobacillus thiooxidans reveals intraspecific divergence and niche adaptation.</title>
        <authorList>
            <person name="Zhang X."/>
            <person name="Feng X."/>
            <person name="Tao J."/>
            <person name="Ma L."/>
            <person name="Xiao Y."/>
            <person name="Liang Y."/>
            <person name="Liu X."/>
            <person name="Yin H."/>
        </authorList>
    </citation>
    <scope>NUCLEOTIDE SEQUENCE [LARGE SCALE GENOMIC DNA]</scope>
    <source>
        <strain evidence="2 3">A02</strain>
    </source>
</reference>
<gene>
    <name evidence="2" type="ORF">A6P07_19280</name>
</gene>
<feature type="transmembrane region" description="Helical" evidence="1">
    <location>
        <begin position="38"/>
        <end position="58"/>
    </location>
</feature>
<evidence type="ECO:0000313" key="3">
    <source>
        <dbReference type="Proteomes" id="UP000094893"/>
    </source>
</evidence>
<proteinExistence type="predicted"/>
<dbReference type="Proteomes" id="UP000094893">
    <property type="component" value="Unassembled WGS sequence"/>
</dbReference>
<dbReference type="AlphaFoldDB" id="A0A1C2HVV8"/>
<organism evidence="2 3">
    <name type="scientific">Acidithiobacillus thiooxidans</name>
    <name type="common">Thiobacillus thiooxidans</name>
    <dbReference type="NCBI Taxonomy" id="930"/>
    <lineage>
        <taxon>Bacteria</taxon>
        <taxon>Pseudomonadati</taxon>
        <taxon>Pseudomonadota</taxon>
        <taxon>Acidithiobacillia</taxon>
        <taxon>Acidithiobacillales</taxon>
        <taxon>Acidithiobacillaceae</taxon>
        <taxon>Acidithiobacillus</taxon>
    </lineage>
</organism>